<evidence type="ECO:0000313" key="2">
    <source>
        <dbReference type="Proteomes" id="UP000243579"/>
    </source>
</evidence>
<keyword evidence="2" id="KW-1185">Reference proteome</keyword>
<comment type="caution">
    <text evidence="1">The sequence shown here is derived from an EMBL/GenBank/DDBJ whole genome shotgun (WGS) entry which is preliminary data.</text>
</comment>
<dbReference type="Proteomes" id="UP000243579">
    <property type="component" value="Unassembled WGS sequence"/>
</dbReference>
<evidence type="ECO:0000313" key="1">
    <source>
        <dbReference type="EMBL" id="OQR99959.1"/>
    </source>
</evidence>
<dbReference type="OrthoDB" id="65298at2759"/>
<proteinExistence type="predicted"/>
<dbReference type="AlphaFoldDB" id="A0A1V9ZPR0"/>
<organism evidence="1 2">
    <name type="scientific">Achlya hypogyna</name>
    <name type="common">Oomycete</name>
    <name type="synonym">Protoachlya hypogyna</name>
    <dbReference type="NCBI Taxonomy" id="1202772"/>
    <lineage>
        <taxon>Eukaryota</taxon>
        <taxon>Sar</taxon>
        <taxon>Stramenopiles</taxon>
        <taxon>Oomycota</taxon>
        <taxon>Saprolegniomycetes</taxon>
        <taxon>Saprolegniales</taxon>
        <taxon>Achlyaceae</taxon>
        <taxon>Achlya</taxon>
    </lineage>
</organism>
<name>A0A1V9ZPR0_ACHHY</name>
<accession>A0A1V9ZPR0</accession>
<reference evidence="1 2" key="1">
    <citation type="journal article" date="2014" name="Genome Biol. Evol.">
        <title>The secreted proteins of Achlya hypogyna and Thraustotheca clavata identify the ancestral oomycete secretome and reveal gene acquisitions by horizontal gene transfer.</title>
        <authorList>
            <person name="Misner I."/>
            <person name="Blouin N."/>
            <person name="Leonard G."/>
            <person name="Richards T.A."/>
            <person name="Lane C.E."/>
        </authorList>
    </citation>
    <scope>NUCLEOTIDE SEQUENCE [LARGE SCALE GENOMIC DNA]</scope>
    <source>
        <strain evidence="1 2">ATCC 48635</strain>
    </source>
</reference>
<sequence length="112" mass="11908">MAAQASPATSGSPPPSTAAISSATLVARVHQYAATGTVDAAGLEPVEVDALYHVLHKLHGTFLRQYDCDEVKCDKTRKCPKCGVFRVQVLPSPDAPEEVECEPAQEDVDMNA</sequence>
<dbReference type="EMBL" id="JNBR01000033">
    <property type="protein sequence ID" value="OQR99959.1"/>
    <property type="molecule type" value="Genomic_DNA"/>
</dbReference>
<protein>
    <submittedName>
        <fullName evidence="1">Uncharacterized protein</fullName>
    </submittedName>
</protein>
<gene>
    <name evidence="1" type="ORF">ACHHYP_03766</name>
</gene>